<keyword evidence="8" id="KW-1185">Reference proteome</keyword>
<dbReference type="Gene3D" id="1.20.1250.20">
    <property type="entry name" value="MFS general substrate transporter like domains"/>
    <property type="match status" value="1"/>
</dbReference>
<feature type="transmembrane region" description="Helical" evidence="6">
    <location>
        <begin position="442"/>
        <end position="463"/>
    </location>
</feature>
<reference evidence="7 8" key="1">
    <citation type="journal article" date="2007" name="Nature">
        <title>Evolution of genes and genomes on the Drosophila phylogeny.</title>
        <authorList>
            <consortium name="Drosophila 12 Genomes Consortium"/>
            <person name="Clark A.G."/>
            <person name="Eisen M.B."/>
            <person name="Smith D.R."/>
            <person name="Bergman C.M."/>
            <person name="Oliver B."/>
            <person name="Markow T.A."/>
            <person name="Kaufman T.C."/>
            <person name="Kellis M."/>
            <person name="Gelbart W."/>
            <person name="Iyer V.N."/>
            <person name="Pollard D.A."/>
            <person name="Sackton T.B."/>
            <person name="Larracuente A.M."/>
            <person name="Singh N.D."/>
            <person name="Abad J.P."/>
            <person name="Abt D.N."/>
            <person name="Adryan B."/>
            <person name="Aguade M."/>
            <person name="Akashi H."/>
            <person name="Anderson W.W."/>
            <person name="Aquadro C.F."/>
            <person name="Ardell D.H."/>
            <person name="Arguello R."/>
            <person name="Artieri C.G."/>
            <person name="Barbash D.A."/>
            <person name="Barker D."/>
            <person name="Barsanti P."/>
            <person name="Batterham P."/>
            <person name="Batzoglou S."/>
            <person name="Begun D."/>
            <person name="Bhutkar A."/>
            <person name="Blanco E."/>
            <person name="Bosak S.A."/>
            <person name="Bradley R.K."/>
            <person name="Brand A.D."/>
            <person name="Brent M.R."/>
            <person name="Brooks A.N."/>
            <person name="Brown R.H."/>
            <person name="Butlin R.K."/>
            <person name="Caggese C."/>
            <person name="Calvi B.R."/>
            <person name="Bernardo de Carvalho A."/>
            <person name="Caspi A."/>
            <person name="Castrezana S."/>
            <person name="Celniker S.E."/>
            <person name="Chang J.L."/>
            <person name="Chapple C."/>
            <person name="Chatterji S."/>
            <person name="Chinwalla A."/>
            <person name="Civetta A."/>
            <person name="Clifton S.W."/>
            <person name="Comeron J.M."/>
            <person name="Costello J.C."/>
            <person name="Coyne J.A."/>
            <person name="Daub J."/>
            <person name="David R.G."/>
            <person name="Delcher A.L."/>
            <person name="Delehaunty K."/>
            <person name="Do C.B."/>
            <person name="Ebling H."/>
            <person name="Edwards K."/>
            <person name="Eickbush T."/>
            <person name="Evans J.D."/>
            <person name="Filipski A."/>
            <person name="Findeiss S."/>
            <person name="Freyhult E."/>
            <person name="Fulton L."/>
            <person name="Fulton R."/>
            <person name="Garcia A.C."/>
            <person name="Gardiner A."/>
            <person name="Garfield D.A."/>
            <person name="Garvin B.E."/>
            <person name="Gibson G."/>
            <person name="Gilbert D."/>
            <person name="Gnerre S."/>
            <person name="Godfrey J."/>
            <person name="Good R."/>
            <person name="Gotea V."/>
            <person name="Gravely B."/>
            <person name="Greenberg A.J."/>
            <person name="Griffiths-Jones S."/>
            <person name="Gross S."/>
            <person name="Guigo R."/>
            <person name="Gustafson E.A."/>
            <person name="Haerty W."/>
            <person name="Hahn M.W."/>
            <person name="Halligan D.L."/>
            <person name="Halpern A.L."/>
            <person name="Halter G.M."/>
            <person name="Han M.V."/>
            <person name="Heger A."/>
            <person name="Hillier L."/>
            <person name="Hinrichs A.S."/>
            <person name="Holmes I."/>
            <person name="Hoskins R.A."/>
            <person name="Hubisz M.J."/>
            <person name="Hultmark D."/>
            <person name="Huntley M.A."/>
            <person name="Jaffe D.B."/>
            <person name="Jagadeeshan S."/>
            <person name="Jeck W.R."/>
            <person name="Johnson J."/>
            <person name="Jones C.D."/>
            <person name="Jordan W.C."/>
            <person name="Karpen G.H."/>
            <person name="Kataoka E."/>
            <person name="Keightley P.D."/>
            <person name="Kheradpour P."/>
            <person name="Kirkness E.F."/>
            <person name="Koerich L.B."/>
            <person name="Kristiansen K."/>
            <person name="Kudrna D."/>
            <person name="Kulathinal R.J."/>
            <person name="Kumar S."/>
            <person name="Kwok R."/>
            <person name="Lander E."/>
            <person name="Langley C.H."/>
            <person name="Lapoint R."/>
            <person name="Lazzaro B.P."/>
            <person name="Lee S.J."/>
            <person name="Levesque L."/>
            <person name="Li R."/>
            <person name="Lin C.F."/>
            <person name="Lin M.F."/>
            <person name="Lindblad-Toh K."/>
            <person name="Llopart A."/>
            <person name="Long M."/>
            <person name="Low L."/>
            <person name="Lozovsky E."/>
            <person name="Lu J."/>
            <person name="Luo M."/>
            <person name="Machado C.A."/>
            <person name="Makalowski W."/>
            <person name="Marzo M."/>
            <person name="Matsuda M."/>
            <person name="Matzkin L."/>
            <person name="McAllister B."/>
            <person name="McBride C.S."/>
            <person name="McKernan B."/>
            <person name="McKernan K."/>
            <person name="Mendez-Lago M."/>
            <person name="Minx P."/>
            <person name="Mollenhauer M.U."/>
            <person name="Montooth K."/>
            <person name="Mount S.M."/>
            <person name="Mu X."/>
            <person name="Myers E."/>
            <person name="Negre B."/>
            <person name="Newfeld S."/>
            <person name="Nielsen R."/>
            <person name="Noor M.A."/>
            <person name="O'Grady P."/>
            <person name="Pachter L."/>
            <person name="Papaceit M."/>
            <person name="Parisi M.J."/>
            <person name="Parisi M."/>
            <person name="Parts L."/>
            <person name="Pedersen J.S."/>
            <person name="Pesole G."/>
            <person name="Phillippy A.M."/>
            <person name="Ponting C.P."/>
            <person name="Pop M."/>
            <person name="Porcelli D."/>
            <person name="Powell J.R."/>
            <person name="Prohaska S."/>
            <person name="Pruitt K."/>
            <person name="Puig M."/>
            <person name="Quesneville H."/>
            <person name="Ram K.R."/>
            <person name="Rand D."/>
            <person name="Rasmussen M.D."/>
            <person name="Reed L.K."/>
            <person name="Reenan R."/>
            <person name="Reily A."/>
            <person name="Remington K.A."/>
            <person name="Rieger T.T."/>
            <person name="Ritchie M.G."/>
            <person name="Robin C."/>
            <person name="Rogers Y.H."/>
            <person name="Rohde C."/>
            <person name="Rozas J."/>
            <person name="Rubenfield M.J."/>
            <person name="Ruiz A."/>
            <person name="Russo S."/>
            <person name="Salzberg S.L."/>
            <person name="Sanchez-Gracia A."/>
            <person name="Saranga D.J."/>
            <person name="Sato H."/>
            <person name="Schaeffer S.W."/>
            <person name="Schatz M.C."/>
            <person name="Schlenke T."/>
            <person name="Schwartz R."/>
            <person name="Segarra C."/>
            <person name="Singh R.S."/>
            <person name="Sirot L."/>
            <person name="Sirota M."/>
            <person name="Sisneros N.B."/>
            <person name="Smith C.D."/>
            <person name="Smith T.F."/>
            <person name="Spieth J."/>
            <person name="Stage D.E."/>
            <person name="Stark A."/>
            <person name="Stephan W."/>
            <person name="Strausberg R.L."/>
            <person name="Strempel S."/>
            <person name="Sturgill D."/>
            <person name="Sutton G."/>
            <person name="Sutton G.G."/>
            <person name="Tao W."/>
            <person name="Teichmann S."/>
            <person name="Tobari Y.N."/>
            <person name="Tomimura Y."/>
            <person name="Tsolas J.M."/>
            <person name="Valente V.L."/>
            <person name="Venter E."/>
            <person name="Venter J.C."/>
            <person name="Vicario S."/>
            <person name="Vieira F.G."/>
            <person name="Vilella A.J."/>
            <person name="Villasante A."/>
            <person name="Walenz B."/>
            <person name="Wang J."/>
            <person name="Wasserman M."/>
            <person name="Watts T."/>
            <person name="Wilson D."/>
            <person name="Wilson R.K."/>
            <person name="Wing R.A."/>
            <person name="Wolfner M.F."/>
            <person name="Wong A."/>
            <person name="Wong G.K."/>
            <person name="Wu C.I."/>
            <person name="Wu G."/>
            <person name="Yamamoto D."/>
            <person name="Yang H.P."/>
            <person name="Yang S.P."/>
            <person name="Yorke J.A."/>
            <person name="Yoshida K."/>
            <person name="Zdobnov E."/>
            <person name="Zhang P."/>
            <person name="Zhang Y."/>
            <person name="Zimin A.V."/>
            <person name="Baldwin J."/>
            <person name="Abdouelleil A."/>
            <person name="Abdulkadir J."/>
            <person name="Abebe A."/>
            <person name="Abera B."/>
            <person name="Abreu J."/>
            <person name="Acer S.C."/>
            <person name="Aftuck L."/>
            <person name="Alexander A."/>
            <person name="An P."/>
            <person name="Anderson E."/>
            <person name="Anderson S."/>
            <person name="Arachi H."/>
            <person name="Azer M."/>
            <person name="Bachantsang P."/>
            <person name="Barry A."/>
            <person name="Bayul T."/>
            <person name="Berlin A."/>
            <person name="Bessette D."/>
            <person name="Bloom T."/>
            <person name="Blye J."/>
            <person name="Boguslavskiy L."/>
            <person name="Bonnet C."/>
            <person name="Boukhgalter B."/>
            <person name="Bourzgui I."/>
            <person name="Brown A."/>
            <person name="Cahill P."/>
            <person name="Channer S."/>
            <person name="Cheshatsang Y."/>
            <person name="Chuda L."/>
            <person name="Citroen M."/>
            <person name="Collymore A."/>
            <person name="Cooke P."/>
            <person name="Costello M."/>
            <person name="D'Aco K."/>
            <person name="Daza R."/>
            <person name="De Haan G."/>
            <person name="DeGray S."/>
            <person name="DeMaso C."/>
            <person name="Dhargay N."/>
            <person name="Dooley K."/>
            <person name="Dooley E."/>
            <person name="Doricent M."/>
            <person name="Dorje P."/>
            <person name="Dorjee K."/>
            <person name="Dupes A."/>
            <person name="Elong R."/>
            <person name="Falk J."/>
            <person name="Farina A."/>
            <person name="Faro S."/>
            <person name="Ferguson D."/>
            <person name="Fisher S."/>
            <person name="Foley C.D."/>
            <person name="Franke A."/>
            <person name="Friedrich D."/>
            <person name="Gadbois L."/>
            <person name="Gearin G."/>
            <person name="Gearin C.R."/>
            <person name="Giannoukos G."/>
            <person name="Goode T."/>
            <person name="Graham J."/>
            <person name="Grandbois E."/>
            <person name="Grewal S."/>
            <person name="Gyaltsen K."/>
            <person name="Hafez N."/>
            <person name="Hagos B."/>
            <person name="Hall J."/>
            <person name="Henson C."/>
            <person name="Hollinger A."/>
            <person name="Honan T."/>
            <person name="Huard M.D."/>
            <person name="Hughes L."/>
            <person name="Hurhula B."/>
            <person name="Husby M.E."/>
            <person name="Kamat A."/>
            <person name="Kanga B."/>
            <person name="Kashin S."/>
            <person name="Khazanovich D."/>
            <person name="Kisner P."/>
            <person name="Lance K."/>
            <person name="Lara M."/>
            <person name="Lee W."/>
            <person name="Lennon N."/>
            <person name="Letendre F."/>
            <person name="LeVine R."/>
            <person name="Lipovsky A."/>
            <person name="Liu X."/>
            <person name="Liu J."/>
            <person name="Liu S."/>
            <person name="Lokyitsang T."/>
            <person name="Lokyitsang Y."/>
            <person name="Lubonja R."/>
            <person name="Lui A."/>
            <person name="MacDonald P."/>
            <person name="Magnisalis V."/>
            <person name="Maru K."/>
            <person name="Matthews C."/>
            <person name="McCusker W."/>
            <person name="McDonough S."/>
            <person name="Mehta T."/>
            <person name="Meldrim J."/>
            <person name="Meneus L."/>
            <person name="Mihai O."/>
            <person name="Mihalev A."/>
            <person name="Mihova T."/>
            <person name="Mittelman R."/>
            <person name="Mlenga V."/>
            <person name="Montmayeur A."/>
            <person name="Mulrain L."/>
            <person name="Navidi A."/>
            <person name="Naylor J."/>
            <person name="Negash T."/>
            <person name="Nguyen T."/>
            <person name="Nguyen N."/>
            <person name="Nicol R."/>
            <person name="Norbu C."/>
            <person name="Norbu N."/>
            <person name="Novod N."/>
            <person name="O'Neill B."/>
            <person name="Osman S."/>
            <person name="Markiewicz E."/>
            <person name="Oyono O.L."/>
            <person name="Patti C."/>
            <person name="Phunkhang P."/>
            <person name="Pierre F."/>
            <person name="Priest M."/>
            <person name="Raghuraman S."/>
            <person name="Rege F."/>
            <person name="Reyes R."/>
            <person name="Rise C."/>
            <person name="Rogov P."/>
            <person name="Ross K."/>
            <person name="Ryan E."/>
            <person name="Settipalli S."/>
            <person name="Shea T."/>
            <person name="Sherpa N."/>
            <person name="Shi L."/>
            <person name="Shih D."/>
            <person name="Sparrow T."/>
            <person name="Spaulding J."/>
            <person name="Stalker J."/>
            <person name="Stange-Thomann N."/>
            <person name="Stavropoulos S."/>
            <person name="Stone C."/>
            <person name="Strader C."/>
            <person name="Tesfaye S."/>
            <person name="Thomson T."/>
            <person name="Thoulutsang Y."/>
            <person name="Thoulutsang D."/>
            <person name="Topham K."/>
            <person name="Topping I."/>
            <person name="Tsamla T."/>
            <person name="Vassiliev H."/>
            <person name="Vo A."/>
            <person name="Wangchuk T."/>
            <person name="Wangdi T."/>
            <person name="Weiand M."/>
            <person name="Wilkinson J."/>
            <person name="Wilson A."/>
            <person name="Yadav S."/>
            <person name="Young G."/>
            <person name="Yu Q."/>
            <person name="Zembek L."/>
            <person name="Zhong D."/>
            <person name="Zimmer A."/>
            <person name="Zwirko Z."/>
            <person name="Jaffe D.B."/>
            <person name="Alvarez P."/>
            <person name="Brockman W."/>
            <person name="Butler J."/>
            <person name="Chin C."/>
            <person name="Gnerre S."/>
            <person name="Grabherr M."/>
            <person name="Kleber M."/>
            <person name="Mauceli E."/>
            <person name="MacCallum I."/>
        </authorList>
    </citation>
    <scope>NUCLEOTIDE SEQUENCE [LARGE SCALE GENOMIC DNA]</scope>
    <source>
        <strain evidence="8">Tucson 15287-2541.00</strain>
    </source>
</reference>
<dbReference type="GO" id="GO:0015647">
    <property type="term" value="F:peptidoglycan transmembrane transporter activity"/>
    <property type="evidence" value="ECO:0007669"/>
    <property type="project" value="EnsemblMetazoa"/>
</dbReference>
<proteinExistence type="predicted"/>
<keyword evidence="3 6" id="KW-1133">Transmembrane helix</keyword>
<evidence type="ECO:0000256" key="2">
    <source>
        <dbReference type="ARBA" id="ARBA00022692"/>
    </source>
</evidence>
<dbReference type="EMBL" id="CH916367">
    <property type="protein sequence ID" value="EDW02472.1"/>
    <property type="molecule type" value="Genomic_DNA"/>
</dbReference>
<keyword evidence="4 6" id="KW-0472">Membrane</keyword>
<dbReference type="InterPro" id="IPR011701">
    <property type="entry name" value="MFS"/>
</dbReference>
<organism evidence="8">
    <name type="scientific">Drosophila grimshawi</name>
    <name type="common">Hawaiian fruit fly</name>
    <name type="synonym">Idiomyia grimshawi</name>
    <dbReference type="NCBI Taxonomy" id="7222"/>
    <lineage>
        <taxon>Eukaryota</taxon>
        <taxon>Metazoa</taxon>
        <taxon>Ecdysozoa</taxon>
        <taxon>Arthropoda</taxon>
        <taxon>Hexapoda</taxon>
        <taxon>Insecta</taxon>
        <taxon>Pterygota</taxon>
        <taxon>Neoptera</taxon>
        <taxon>Endopterygota</taxon>
        <taxon>Diptera</taxon>
        <taxon>Brachycera</taxon>
        <taxon>Muscomorpha</taxon>
        <taxon>Ephydroidea</taxon>
        <taxon>Drosophilidae</taxon>
        <taxon>Drosophila</taxon>
        <taxon>Hawaiian Drosophila</taxon>
    </lineage>
</organism>
<dbReference type="PANTHER" id="PTHR23507:SF39">
    <property type="entry name" value="GH23453P-RELATED"/>
    <property type="match status" value="1"/>
</dbReference>
<feature type="transmembrane region" description="Helical" evidence="6">
    <location>
        <begin position="230"/>
        <end position="252"/>
    </location>
</feature>
<evidence type="ECO:0000313" key="7">
    <source>
        <dbReference type="EMBL" id="EDW02472.1"/>
    </source>
</evidence>
<dbReference type="FunCoup" id="B4J997">
    <property type="interactions" value="42"/>
</dbReference>
<dbReference type="KEGG" id="dgr:6560312"/>
<dbReference type="AlphaFoldDB" id="B4J997"/>
<dbReference type="HOGENOM" id="CLU_028365_4_1_1"/>
<dbReference type="eggNOG" id="KOG2816">
    <property type="taxonomic scope" value="Eukaryota"/>
</dbReference>
<dbReference type="GO" id="GO:0002760">
    <property type="term" value="P:positive regulation of antimicrobial humoral response"/>
    <property type="evidence" value="ECO:0007669"/>
    <property type="project" value="EnsemblMetazoa"/>
</dbReference>
<dbReference type="GO" id="GO:0061059">
    <property type="term" value="P:positive regulation of peptidoglycan recognition protein signaling pathway"/>
    <property type="evidence" value="ECO:0007669"/>
    <property type="project" value="EnsemblMetazoa"/>
</dbReference>
<keyword evidence="2 6" id="KW-0812">Transmembrane</keyword>
<sequence>MDERPHAHEILVAKPSRYNQYDAAPGSSSRGYGCIEREVDNDPNRPDAVESPANPCSHLRFFLLEPLILILLFAYNLSATVLQSQIIYQSCTAGLGYTKAVCSLLGTKNSTNETKIIEQEVQPYAAHIFLAIKILESLLPAFCGLFVGGLADRYGRKPLLLASFFGYVLQYSLSACIAYIAIQLDGMVSPWYYLITIIPISLIGSTVTTTTAALCFIGDVSTGKIRSYRMIAYEMSIYVGLLLGSFAAGYIYDATNAFTIFVISAASILFALLLMAALLPESLQNRQRSQGFALKDLWDTSFRRREHSDRSILILLMCVLLLATFVNDGSNSVFYMFMREKFHWTVREFTNYESVSILVPAVAGSGGILFLWSLRQCIKSATLWLALISLLSHVSSSLMKAFAFVDWQIYLAIGLGVFKSMVNPMCRTMITNLLPDVERGKIFGLLGVLQSLSPLASSTLYILFYTLTLSSVPGFFNLISANLYGLAIVLLLFVCRKKTNNSEHYEQIFK</sequence>
<evidence type="ECO:0000256" key="4">
    <source>
        <dbReference type="ARBA" id="ARBA00023136"/>
    </source>
</evidence>
<comment type="subcellular location">
    <subcellularLocation>
        <location evidence="1">Membrane</location>
        <topology evidence="1">Multi-pass membrane protein</topology>
    </subcellularLocation>
</comment>
<feature type="region of interest" description="Disordered" evidence="5">
    <location>
        <begin position="18"/>
        <end position="50"/>
    </location>
</feature>
<feature type="transmembrane region" description="Helical" evidence="6">
    <location>
        <begin position="357"/>
        <end position="374"/>
    </location>
</feature>
<accession>B4J997</accession>
<feature type="transmembrane region" description="Helical" evidence="6">
    <location>
        <begin position="381"/>
        <end position="403"/>
    </location>
</feature>
<feature type="transmembrane region" description="Helical" evidence="6">
    <location>
        <begin position="312"/>
        <end position="337"/>
    </location>
</feature>
<evidence type="ECO:0000256" key="6">
    <source>
        <dbReference type="SAM" id="Phobius"/>
    </source>
</evidence>
<gene>
    <name evidence="7" type="primary">Dgri\GH19870</name>
    <name evidence="7" type="ORF">Dgri_GH19870</name>
</gene>
<dbReference type="GO" id="GO:0016020">
    <property type="term" value="C:membrane"/>
    <property type="evidence" value="ECO:0007669"/>
    <property type="project" value="UniProtKB-SubCell"/>
</dbReference>
<feature type="transmembrane region" description="Helical" evidence="6">
    <location>
        <begin position="258"/>
        <end position="279"/>
    </location>
</feature>
<feature type="transmembrane region" description="Helical" evidence="6">
    <location>
        <begin position="194"/>
        <end position="218"/>
    </location>
</feature>
<dbReference type="STRING" id="7222.B4J997"/>
<dbReference type="Pfam" id="PF07690">
    <property type="entry name" value="MFS_1"/>
    <property type="match status" value="1"/>
</dbReference>
<feature type="compositionally biased region" description="Basic and acidic residues" evidence="5">
    <location>
        <begin position="35"/>
        <end position="48"/>
    </location>
</feature>
<evidence type="ECO:0000256" key="1">
    <source>
        <dbReference type="ARBA" id="ARBA00004141"/>
    </source>
</evidence>
<dbReference type="Proteomes" id="UP000001070">
    <property type="component" value="Unassembled WGS sequence"/>
</dbReference>
<feature type="transmembrane region" description="Helical" evidence="6">
    <location>
        <begin position="159"/>
        <end position="182"/>
    </location>
</feature>
<evidence type="ECO:0000256" key="5">
    <source>
        <dbReference type="SAM" id="MobiDB-lite"/>
    </source>
</evidence>
<dbReference type="OrthoDB" id="430300at2759"/>
<dbReference type="PROSITE" id="PS00216">
    <property type="entry name" value="SUGAR_TRANSPORT_1"/>
    <property type="match status" value="1"/>
</dbReference>
<dbReference type="InterPro" id="IPR036259">
    <property type="entry name" value="MFS_trans_sf"/>
</dbReference>
<evidence type="ECO:0000313" key="8">
    <source>
        <dbReference type="Proteomes" id="UP000001070"/>
    </source>
</evidence>
<feature type="transmembrane region" description="Helical" evidence="6">
    <location>
        <begin position="475"/>
        <end position="495"/>
    </location>
</feature>
<dbReference type="InParanoid" id="B4J997"/>
<evidence type="ECO:0000256" key="3">
    <source>
        <dbReference type="ARBA" id="ARBA00022989"/>
    </source>
</evidence>
<feature type="transmembrane region" description="Helical" evidence="6">
    <location>
        <begin position="124"/>
        <end position="147"/>
    </location>
</feature>
<dbReference type="InterPro" id="IPR005829">
    <property type="entry name" value="Sugar_transporter_CS"/>
</dbReference>
<dbReference type="OMA" id="FAFVDWQ"/>
<name>B4J997_DROGR</name>
<dbReference type="SUPFAM" id="SSF103473">
    <property type="entry name" value="MFS general substrate transporter"/>
    <property type="match status" value="1"/>
</dbReference>
<protein>
    <submittedName>
        <fullName evidence="7">GH19870</fullName>
    </submittedName>
</protein>
<feature type="transmembrane region" description="Helical" evidence="6">
    <location>
        <begin position="409"/>
        <end position="430"/>
    </location>
</feature>
<dbReference type="PANTHER" id="PTHR23507">
    <property type="entry name" value="ZGC:174356"/>
    <property type="match status" value="1"/>
</dbReference>
<feature type="transmembrane region" description="Helical" evidence="6">
    <location>
        <begin position="67"/>
        <end position="88"/>
    </location>
</feature>
<dbReference type="PhylomeDB" id="B4J997"/>